<feature type="domain" description="Transposase IS4-like" evidence="6">
    <location>
        <begin position="91"/>
        <end position="323"/>
    </location>
</feature>
<dbReference type="GO" id="GO:0004803">
    <property type="term" value="F:transposase activity"/>
    <property type="evidence" value="ECO:0007669"/>
    <property type="project" value="InterPro"/>
</dbReference>
<evidence type="ECO:0000256" key="1">
    <source>
        <dbReference type="ARBA" id="ARBA00010075"/>
    </source>
</evidence>
<dbReference type="GO" id="GO:0006313">
    <property type="term" value="P:DNA transposition"/>
    <property type="evidence" value="ECO:0007669"/>
    <property type="project" value="InterPro"/>
</dbReference>
<dbReference type="InterPro" id="IPR047952">
    <property type="entry name" value="Transpos_IS4"/>
</dbReference>
<evidence type="ECO:0000313" key="8">
    <source>
        <dbReference type="Proteomes" id="UP000239469"/>
    </source>
</evidence>
<feature type="region of interest" description="Disordered" evidence="5">
    <location>
        <begin position="384"/>
        <end position="408"/>
    </location>
</feature>
<dbReference type="InterPro" id="IPR012337">
    <property type="entry name" value="RNaseH-like_sf"/>
</dbReference>
<dbReference type="InterPro" id="IPR002559">
    <property type="entry name" value="Transposase_11"/>
</dbReference>
<dbReference type="PANTHER" id="PTHR33258:SF1">
    <property type="entry name" value="TRANSPOSASE INSL FOR INSERTION SEQUENCE ELEMENT IS186A-RELATED"/>
    <property type="match status" value="1"/>
</dbReference>
<evidence type="ECO:0000313" key="7">
    <source>
        <dbReference type="EMBL" id="PRP68760.1"/>
    </source>
</evidence>
<sequence length="408" mass="46044">MDFIARHRQTARDFTRRAIFTFDRVVGVLLVNLMRSLQVELDQFFSRLPLPSGRRANDDAFRMARKKLRWQAFVELNQAVLADLRPAPDWHGFRVVAGDSTTLYLPTTHPDTLREGGDGFGCYHTDTGIYSLARASALCEASTGLILRADLTSETEDERTVLASQLDQLQANDLLVLDRGYPAYWLFALLQAKQRHFCIRLKLDFSAQVRAFVASGAASAVIDITPNGAHRPGFAAHSLPLQPLRLRLVRVPLSSGQVEVLATSLLDEAQWPAAAFAALYQKRWRIEEAFRHLKCRLKLEQFGGETPQAIRQEFHAAILLHNLATIAAQDVLAQQKRDAQIHAPNLTHASHLVRLYLPQLLADPASIREIGPLLYDSIAQQVIRRRPDKPTSPRKANRKKPRHHRAYK</sequence>
<dbReference type="Pfam" id="PF01609">
    <property type="entry name" value="DDE_Tnp_1"/>
    <property type="match status" value="1"/>
</dbReference>
<comment type="caution">
    <text evidence="7">The sequence shown here is derived from an EMBL/GenBank/DDBJ whole genome shotgun (WGS) entry which is preliminary data.</text>
</comment>
<protein>
    <recommendedName>
        <fullName evidence="6">Transposase IS4-like domain-containing protein</fullName>
    </recommendedName>
</protein>
<dbReference type="PANTHER" id="PTHR33258">
    <property type="entry name" value="TRANSPOSASE INSL FOR INSERTION SEQUENCE ELEMENT IS186A-RELATED"/>
    <property type="match status" value="1"/>
</dbReference>
<evidence type="ECO:0000259" key="6">
    <source>
        <dbReference type="Pfam" id="PF01609"/>
    </source>
</evidence>
<evidence type="ECO:0000256" key="5">
    <source>
        <dbReference type="SAM" id="MobiDB-lite"/>
    </source>
</evidence>
<dbReference type="GO" id="GO:0003677">
    <property type="term" value="F:DNA binding"/>
    <property type="evidence" value="ECO:0007669"/>
    <property type="project" value="UniProtKB-KW"/>
</dbReference>
<name>A0A2S9WZ70_9NEIS</name>
<evidence type="ECO:0000256" key="4">
    <source>
        <dbReference type="ARBA" id="ARBA00023172"/>
    </source>
</evidence>
<dbReference type="NCBIfam" id="NF033592">
    <property type="entry name" value="transpos_IS4_1"/>
    <property type="match status" value="1"/>
</dbReference>
<evidence type="ECO:0000256" key="3">
    <source>
        <dbReference type="ARBA" id="ARBA00023125"/>
    </source>
</evidence>
<dbReference type="Gene3D" id="3.90.350.10">
    <property type="entry name" value="Transposase Inhibitor Protein From Tn5, Chain A, domain 1"/>
    <property type="match status" value="1"/>
</dbReference>
<dbReference type="AlphaFoldDB" id="A0A2S9WZ70"/>
<gene>
    <name evidence="7" type="ORF">BUE93_20585</name>
</gene>
<feature type="compositionally biased region" description="Basic residues" evidence="5">
    <location>
        <begin position="395"/>
        <end position="408"/>
    </location>
</feature>
<keyword evidence="4" id="KW-0233">DNA recombination</keyword>
<accession>A0A2S9WZ70</accession>
<keyword evidence="3" id="KW-0238">DNA-binding</keyword>
<keyword evidence="2" id="KW-0815">Transposition</keyword>
<dbReference type="SUPFAM" id="SSF53098">
    <property type="entry name" value="Ribonuclease H-like"/>
    <property type="match status" value="1"/>
</dbReference>
<dbReference type="EMBL" id="MTBD01000044">
    <property type="protein sequence ID" value="PRP68760.1"/>
    <property type="molecule type" value="Genomic_DNA"/>
</dbReference>
<evidence type="ECO:0000256" key="2">
    <source>
        <dbReference type="ARBA" id="ARBA00022578"/>
    </source>
</evidence>
<comment type="similarity">
    <text evidence="1">Belongs to the transposase 11 family.</text>
</comment>
<organism evidence="7 8">
    <name type="scientific">Chromobacterium amazonense</name>
    <dbReference type="NCBI Taxonomy" id="1382803"/>
    <lineage>
        <taxon>Bacteria</taxon>
        <taxon>Pseudomonadati</taxon>
        <taxon>Pseudomonadota</taxon>
        <taxon>Betaproteobacteria</taxon>
        <taxon>Neisseriales</taxon>
        <taxon>Chromobacteriaceae</taxon>
        <taxon>Chromobacterium</taxon>
    </lineage>
</organism>
<reference evidence="7 8" key="1">
    <citation type="submission" date="2017-01" db="EMBL/GenBank/DDBJ databases">
        <title>New insights into the genetic diversity of Chromobacterium isolated from tropical freshwater lake.</title>
        <authorList>
            <person name="Santos A.B."/>
            <person name="Nascimento A.M."/>
            <person name="Da Silva P.C."/>
        </authorList>
    </citation>
    <scope>NUCLEOTIDE SEQUENCE [LARGE SCALE GENOMIC DNA]</scope>
    <source>
        <strain evidence="7 8">56AF</strain>
    </source>
</reference>
<proteinExistence type="inferred from homology"/>
<dbReference type="Proteomes" id="UP000239469">
    <property type="component" value="Unassembled WGS sequence"/>
</dbReference>